<evidence type="ECO:0000256" key="2">
    <source>
        <dbReference type="SAM" id="Phobius"/>
    </source>
</evidence>
<feature type="transmembrane region" description="Helical" evidence="2">
    <location>
        <begin position="57"/>
        <end position="79"/>
    </location>
</feature>
<name>A0A9P6VXM1_MAUEX</name>
<dbReference type="EMBL" id="PUHR01000225">
    <property type="protein sequence ID" value="KAG0657905.1"/>
    <property type="molecule type" value="Genomic_DNA"/>
</dbReference>
<feature type="compositionally biased region" description="Basic and acidic residues" evidence="1">
    <location>
        <begin position="31"/>
        <end position="40"/>
    </location>
</feature>
<accession>A0A9P6VXM1</accession>
<feature type="non-terminal residue" evidence="3">
    <location>
        <position position="87"/>
    </location>
</feature>
<dbReference type="AlphaFoldDB" id="A0A9P6VXM1"/>
<comment type="caution">
    <text evidence="3">The sequence shown here is derived from an EMBL/GenBank/DDBJ whole genome shotgun (WGS) entry which is preliminary data.</text>
</comment>
<reference evidence="3 4" key="1">
    <citation type="submission" date="2020-11" db="EMBL/GenBank/DDBJ databases">
        <title>Kefir isolates.</title>
        <authorList>
            <person name="Marcisauskas S."/>
            <person name="Kim Y."/>
            <person name="Blasche S."/>
        </authorList>
    </citation>
    <scope>NUCLEOTIDE SEQUENCE [LARGE SCALE GENOMIC DNA]</scope>
    <source>
        <strain evidence="3 4">OG2</strain>
    </source>
</reference>
<proteinExistence type="predicted"/>
<evidence type="ECO:0000313" key="3">
    <source>
        <dbReference type="EMBL" id="KAG0657905.1"/>
    </source>
</evidence>
<feature type="compositionally biased region" description="Basic and acidic residues" evidence="1">
    <location>
        <begin position="1"/>
        <end position="10"/>
    </location>
</feature>
<protein>
    <submittedName>
        <fullName evidence="3">Hexose transporter hxt1</fullName>
    </submittedName>
</protein>
<feature type="region of interest" description="Disordered" evidence="1">
    <location>
        <begin position="1"/>
        <end position="40"/>
    </location>
</feature>
<keyword evidence="2" id="KW-0472">Membrane</keyword>
<evidence type="ECO:0000256" key="1">
    <source>
        <dbReference type="SAM" id="MobiDB-lite"/>
    </source>
</evidence>
<keyword evidence="2" id="KW-1133">Transmembrane helix</keyword>
<sequence length="87" mass="9376">MSDVSEHQVHPTEQVADETNSNSVISTPSNKAERDDLKDINEDAINDNAVEIPVKPASAYVTVSIMCIMIAFGGFVFGWDTGTISGF</sequence>
<gene>
    <name evidence="3" type="primary">HXT1_2</name>
    <name evidence="3" type="ORF">C6P45_002312</name>
</gene>
<dbReference type="Proteomes" id="UP000750334">
    <property type="component" value="Unassembled WGS sequence"/>
</dbReference>
<evidence type="ECO:0000313" key="4">
    <source>
        <dbReference type="Proteomes" id="UP000750334"/>
    </source>
</evidence>
<organism evidence="3 4">
    <name type="scientific">Maudiozyma exigua</name>
    <name type="common">Yeast</name>
    <name type="synonym">Kazachstania exigua</name>
    <dbReference type="NCBI Taxonomy" id="34358"/>
    <lineage>
        <taxon>Eukaryota</taxon>
        <taxon>Fungi</taxon>
        <taxon>Dikarya</taxon>
        <taxon>Ascomycota</taxon>
        <taxon>Saccharomycotina</taxon>
        <taxon>Saccharomycetes</taxon>
        <taxon>Saccharomycetales</taxon>
        <taxon>Saccharomycetaceae</taxon>
        <taxon>Maudiozyma</taxon>
    </lineage>
</organism>
<keyword evidence="2" id="KW-0812">Transmembrane</keyword>
<dbReference type="OrthoDB" id="4095185at2759"/>
<keyword evidence="4" id="KW-1185">Reference proteome</keyword>
<feature type="compositionally biased region" description="Polar residues" evidence="1">
    <location>
        <begin position="17"/>
        <end position="30"/>
    </location>
</feature>